<dbReference type="EMBL" id="JBBWRZ010000004">
    <property type="protein sequence ID" value="KAK8238136.1"/>
    <property type="molecule type" value="Genomic_DNA"/>
</dbReference>
<reference evidence="1 2" key="1">
    <citation type="submission" date="2024-04" db="EMBL/GenBank/DDBJ databases">
        <title>Phyllosticta paracitricarpa is synonymous to the EU quarantine fungus P. citricarpa based on phylogenomic analyses.</title>
        <authorList>
            <consortium name="Lawrence Berkeley National Laboratory"/>
            <person name="Van Ingen-Buijs V.A."/>
            <person name="Van Westerhoven A.C."/>
            <person name="Haridas S."/>
            <person name="Skiadas P."/>
            <person name="Martin F."/>
            <person name="Groenewald J.Z."/>
            <person name="Crous P.W."/>
            <person name="Seidl M.F."/>
        </authorList>
    </citation>
    <scope>NUCLEOTIDE SEQUENCE [LARGE SCALE GENOMIC DNA]</scope>
    <source>
        <strain evidence="1 2">CBS 123374</strain>
    </source>
</reference>
<protein>
    <recommendedName>
        <fullName evidence="3">F-box domain-containing protein</fullName>
    </recommendedName>
</protein>
<accession>A0ABR1YT26</accession>
<proteinExistence type="predicted"/>
<name>A0ABR1YT26_9PEZI</name>
<keyword evidence="2" id="KW-1185">Reference proteome</keyword>
<gene>
    <name evidence="1" type="ORF">HDK90DRAFT_214690</name>
</gene>
<evidence type="ECO:0000313" key="2">
    <source>
        <dbReference type="Proteomes" id="UP001492380"/>
    </source>
</evidence>
<comment type="caution">
    <text evidence="1">The sequence shown here is derived from an EMBL/GenBank/DDBJ whole genome shotgun (WGS) entry which is preliminary data.</text>
</comment>
<organism evidence="1 2">
    <name type="scientific">Phyllosticta capitalensis</name>
    <dbReference type="NCBI Taxonomy" id="121624"/>
    <lineage>
        <taxon>Eukaryota</taxon>
        <taxon>Fungi</taxon>
        <taxon>Dikarya</taxon>
        <taxon>Ascomycota</taxon>
        <taxon>Pezizomycotina</taxon>
        <taxon>Dothideomycetes</taxon>
        <taxon>Dothideomycetes incertae sedis</taxon>
        <taxon>Botryosphaeriales</taxon>
        <taxon>Phyllostictaceae</taxon>
        <taxon>Phyllosticta</taxon>
    </lineage>
</organism>
<evidence type="ECO:0000313" key="1">
    <source>
        <dbReference type="EMBL" id="KAK8238136.1"/>
    </source>
</evidence>
<evidence type="ECO:0008006" key="3">
    <source>
        <dbReference type="Google" id="ProtNLM"/>
    </source>
</evidence>
<dbReference type="SUPFAM" id="SSF81383">
    <property type="entry name" value="F-box domain"/>
    <property type="match status" value="1"/>
</dbReference>
<dbReference type="InterPro" id="IPR036047">
    <property type="entry name" value="F-box-like_dom_sf"/>
</dbReference>
<dbReference type="Proteomes" id="UP001492380">
    <property type="component" value="Unassembled WGS sequence"/>
</dbReference>
<sequence length="319" mass="37238">MRTTTIHSLPTELVQIIHSELPPEDGRRFRLTCWNLRNKTVAGPWTRADQKRWALARQKHWPNGVLCHNCYYFHPFGLTDKSFPPDQYVHQPHLECGNTQGSVKLGTRWLKFSHVQLLMNRRRWGKEHGLPLDALSKPYELSPPACLERPDQFRLRQKWQPKIIRGQLYLKGEYVLCGHMPDLVLSLDSLFPIQLCQHRVTEFGVISLLCRRISEPITNPSAWPTEGNSRAFPLQCCDFCHTDYAVTLGYHPGNDRVRYVRFETWHLLGECATPGDRHWLAMSSMDVLKIMSFKVNNRSNFVCEQGGQVRWIYEMAEHF</sequence>